<dbReference type="InterPro" id="IPR036291">
    <property type="entry name" value="NAD(P)-bd_dom_sf"/>
</dbReference>
<dbReference type="SUPFAM" id="SSF51735">
    <property type="entry name" value="NAD(P)-binding Rossmann-fold domains"/>
    <property type="match status" value="1"/>
</dbReference>
<dbReference type="InterPro" id="IPR041694">
    <property type="entry name" value="ADH_N_2"/>
</dbReference>
<dbReference type="InterPro" id="IPR013149">
    <property type="entry name" value="ADH-like_C"/>
</dbReference>
<dbReference type="Gene3D" id="3.40.50.720">
    <property type="entry name" value="NAD(P)-binding Rossmann-like Domain"/>
    <property type="match status" value="1"/>
</dbReference>
<dbReference type="Proteomes" id="UP001642405">
    <property type="component" value="Unassembled WGS sequence"/>
</dbReference>
<dbReference type="InterPro" id="IPR045010">
    <property type="entry name" value="MDR_fam"/>
</dbReference>
<evidence type="ECO:0000259" key="2">
    <source>
        <dbReference type="SMART" id="SM00829"/>
    </source>
</evidence>
<evidence type="ECO:0000313" key="3">
    <source>
        <dbReference type="EMBL" id="CAK7229066.1"/>
    </source>
</evidence>
<organism evidence="3 4">
    <name type="scientific">Sporothrix curviconia</name>
    <dbReference type="NCBI Taxonomy" id="1260050"/>
    <lineage>
        <taxon>Eukaryota</taxon>
        <taxon>Fungi</taxon>
        <taxon>Dikarya</taxon>
        <taxon>Ascomycota</taxon>
        <taxon>Pezizomycotina</taxon>
        <taxon>Sordariomycetes</taxon>
        <taxon>Sordariomycetidae</taxon>
        <taxon>Ophiostomatales</taxon>
        <taxon>Ophiostomataceae</taxon>
        <taxon>Sporothrix</taxon>
    </lineage>
</organism>
<proteinExistence type="predicted"/>
<evidence type="ECO:0000313" key="4">
    <source>
        <dbReference type="Proteomes" id="UP001642405"/>
    </source>
</evidence>
<comment type="caution">
    <text evidence="3">The sequence shown here is derived from an EMBL/GenBank/DDBJ whole genome shotgun (WGS) entry which is preliminary data.</text>
</comment>
<keyword evidence="1" id="KW-0560">Oxidoreductase</keyword>
<dbReference type="PANTHER" id="PTHR43205">
    <property type="entry name" value="PROSTAGLANDIN REDUCTASE"/>
    <property type="match status" value="1"/>
</dbReference>
<keyword evidence="4" id="KW-1185">Reference proteome</keyword>
<protein>
    <recommendedName>
        <fullName evidence="2">Enoyl reductase (ER) domain-containing protein</fullName>
    </recommendedName>
</protein>
<name>A0ABP0CC67_9PEZI</name>
<dbReference type="Gene3D" id="3.90.180.10">
    <property type="entry name" value="Medium-chain alcohol dehydrogenases, catalytic domain"/>
    <property type="match status" value="1"/>
</dbReference>
<sequence length="354" mass="38257">MVANKTFIFKQVPNGMPVPGKDIVTEAREFDLEAAAPKGGLVVEVLYASFDPYLRGKLRDPTVKSYSPAFELDKPITNEVVGRVVKSDNAKFKEGNLVITYAPIAQYVAIPGNMPDIRGQPGVRQVENPYGLDLANFLGPLGMPGLTAYAALYEIGQPKKGETIFVSSAAGAVGQMVGQIAKRLGLRVIGSVGSDEKLAFITQELGYDAGFNYKTESPIDAVKRLAPDGVDIYFENVGGDHMEAALQNMNVHGRIAVCGVIADYNKGSGEAKTGIKDLFRFVQKRIKLQGFLVGDANFGPKYAAEHQKNIQTWLHEGSFKSKLFVTDGIDHAAEGLVGMLEGKNFGKAVLKIKE</sequence>
<gene>
    <name evidence="3" type="ORF">SCUCBS95973_007092</name>
</gene>
<dbReference type="CDD" id="cd05288">
    <property type="entry name" value="PGDH"/>
    <property type="match status" value="1"/>
</dbReference>
<accession>A0ABP0CC67</accession>
<dbReference type="InterPro" id="IPR020843">
    <property type="entry name" value="ER"/>
</dbReference>
<evidence type="ECO:0000256" key="1">
    <source>
        <dbReference type="ARBA" id="ARBA00023002"/>
    </source>
</evidence>
<reference evidence="3 4" key="1">
    <citation type="submission" date="2024-01" db="EMBL/GenBank/DDBJ databases">
        <authorList>
            <person name="Allen C."/>
            <person name="Tagirdzhanova G."/>
        </authorList>
    </citation>
    <scope>NUCLEOTIDE SEQUENCE [LARGE SCALE GENOMIC DNA]</scope>
</reference>
<dbReference type="SMART" id="SM00829">
    <property type="entry name" value="PKS_ER"/>
    <property type="match status" value="1"/>
</dbReference>
<dbReference type="PANTHER" id="PTHR43205:SF7">
    <property type="entry name" value="PROSTAGLANDIN REDUCTASE 1"/>
    <property type="match status" value="1"/>
</dbReference>
<dbReference type="InterPro" id="IPR011032">
    <property type="entry name" value="GroES-like_sf"/>
</dbReference>
<dbReference type="EMBL" id="CAWUHB010000047">
    <property type="protein sequence ID" value="CAK7229066.1"/>
    <property type="molecule type" value="Genomic_DNA"/>
</dbReference>
<dbReference type="Pfam" id="PF00107">
    <property type="entry name" value="ADH_zinc_N"/>
    <property type="match status" value="1"/>
</dbReference>
<dbReference type="SUPFAM" id="SSF50129">
    <property type="entry name" value="GroES-like"/>
    <property type="match status" value="1"/>
</dbReference>
<feature type="domain" description="Enoyl reductase (ER)" evidence="2">
    <location>
        <begin position="20"/>
        <end position="350"/>
    </location>
</feature>
<dbReference type="Pfam" id="PF16884">
    <property type="entry name" value="ADH_N_2"/>
    <property type="match status" value="1"/>
</dbReference>